<dbReference type="InParanoid" id="A0A4R6QQD1"/>
<keyword evidence="2" id="KW-1185">Reference proteome</keyword>
<dbReference type="Proteomes" id="UP000295361">
    <property type="component" value="Unassembled WGS sequence"/>
</dbReference>
<name>A0A4R6QQD1_9BURK</name>
<dbReference type="RefSeq" id="WP_133699818.1">
    <property type="nucleotide sequence ID" value="NZ_SNXS01000002.1"/>
</dbReference>
<protein>
    <submittedName>
        <fullName evidence="1">Uncharacterized protein</fullName>
    </submittedName>
</protein>
<dbReference type="EMBL" id="SNXS01000002">
    <property type="protein sequence ID" value="TDP72345.1"/>
    <property type="molecule type" value="Genomic_DNA"/>
</dbReference>
<evidence type="ECO:0000313" key="1">
    <source>
        <dbReference type="EMBL" id="TDP72345.1"/>
    </source>
</evidence>
<comment type="caution">
    <text evidence="1">The sequence shown here is derived from an EMBL/GenBank/DDBJ whole genome shotgun (WGS) entry which is preliminary data.</text>
</comment>
<organism evidence="1 2">
    <name type="scientific">Roseateles toxinivorans</name>
    <dbReference type="NCBI Taxonomy" id="270368"/>
    <lineage>
        <taxon>Bacteria</taxon>
        <taxon>Pseudomonadati</taxon>
        <taxon>Pseudomonadota</taxon>
        <taxon>Betaproteobacteria</taxon>
        <taxon>Burkholderiales</taxon>
        <taxon>Sphaerotilaceae</taxon>
        <taxon>Roseateles</taxon>
    </lineage>
</organism>
<sequence>MQHRHVSPVSLRFCDSLRASGFDANDFEIREETGSDLSRMLGNDDALVTVRRRSTGDERLYAAGPGRPWFALALMDVEHGCFGPQGRA</sequence>
<evidence type="ECO:0000313" key="2">
    <source>
        <dbReference type="Proteomes" id="UP000295361"/>
    </source>
</evidence>
<accession>A0A4R6QQD1</accession>
<gene>
    <name evidence="1" type="ORF">DES47_10290</name>
</gene>
<dbReference type="AlphaFoldDB" id="A0A4R6QQD1"/>
<proteinExistence type="predicted"/>
<dbReference type="OrthoDB" id="9154831at2"/>
<reference evidence="1 2" key="1">
    <citation type="submission" date="2019-03" db="EMBL/GenBank/DDBJ databases">
        <title>Genomic Encyclopedia of Type Strains, Phase IV (KMG-IV): sequencing the most valuable type-strain genomes for metagenomic binning, comparative biology and taxonomic classification.</title>
        <authorList>
            <person name="Goeker M."/>
        </authorList>
    </citation>
    <scope>NUCLEOTIDE SEQUENCE [LARGE SCALE GENOMIC DNA]</scope>
    <source>
        <strain evidence="1 2">DSM 16998</strain>
    </source>
</reference>